<dbReference type="InterPro" id="IPR001214">
    <property type="entry name" value="SET_dom"/>
</dbReference>
<gene>
    <name evidence="8" type="primary">6038288</name>
    <name evidence="7" type="ORF">CpipJ_CPIJ006635</name>
</gene>
<dbReference type="PANTHER" id="PTHR47111">
    <property type="entry name" value="BCDNA.LD29892"/>
    <property type="match status" value="1"/>
</dbReference>
<dbReference type="KEGG" id="cqu:CpipJ_CPIJ006635"/>
<dbReference type="Gene3D" id="2.170.270.10">
    <property type="entry name" value="SET domain"/>
    <property type="match status" value="1"/>
</dbReference>
<dbReference type="InParanoid" id="B0WHC6"/>
<dbReference type="PANTHER" id="PTHR47111:SF1">
    <property type="entry name" value="SET AND MYND DOMAIN-CONTAINING PROTEIN 4"/>
    <property type="match status" value="1"/>
</dbReference>
<dbReference type="Pfam" id="PF00856">
    <property type="entry name" value="SET"/>
    <property type="match status" value="1"/>
</dbReference>
<dbReference type="PROSITE" id="PS01360">
    <property type="entry name" value="ZF_MYND_1"/>
    <property type="match status" value="1"/>
</dbReference>
<name>B0WHC6_CULQU</name>
<dbReference type="Pfam" id="PF01753">
    <property type="entry name" value="zf-MYND"/>
    <property type="match status" value="1"/>
</dbReference>
<evidence type="ECO:0008006" key="10">
    <source>
        <dbReference type="Google" id="ProtNLM"/>
    </source>
</evidence>
<dbReference type="eggNOG" id="KOG2084">
    <property type="taxonomic scope" value="Eukaryota"/>
</dbReference>
<reference evidence="7" key="1">
    <citation type="submission" date="2007-03" db="EMBL/GenBank/DDBJ databases">
        <title>Annotation of Culex pipiens quinquefasciatus.</title>
        <authorList>
            <consortium name="The Broad Institute Genome Sequencing Platform"/>
            <person name="Atkinson P.W."/>
            <person name="Hemingway J."/>
            <person name="Christensen B.M."/>
            <person name="Higgs S."/>
            <person name="Kodira C."/>
            <person name="Hannick L."/>
            <person name="Megy K."/>
            <person name="O'Leary S."/>
            <person name="Pearson M."/>
            <person name="Haas B.J."/>
            <person name="Mauceli E."/>
            <person name="Wortman J.R."/>
            <person name="Lee N.H."/>
            <person name="Guigo R."/>
            <person name="Stanke M."/>
            <person name="Alvarado L."/>
            <person name="Amedeo P."/>
            <person name="Antoine C.H."/>
            <person name="Arensburger P."/>
            <person name="Bidwell S.L."/>
            <person name="Crawford M."/>
            <person name="Camaro F."/>
            <person name="Devon K."/>
            <person name="Engels R."/>
            <person name="Hammond M."/>
            <person name="Howarth C."/>
            <person name="Koehrsen M."/>
            <person name="Lawson D."/>
            <person name="Montgomery P."/>
            <person name="Nene V."/>
            <person name="Nusbaum C."/>
            <person name="Puiu D."/>
            <person name="Romero-Severson J."/>
            <person name="Severson D.W."/>
            <person name="Shumway M."/>
            <person name="Sisk P."/>
            <person name="Stolte C."/>
            <person name="Zeng Q."/>
            <person name="Eisenstadt E."/>
            <person name="Fraser-Liggett C."/>
            <person name="Strausberg R."/>
            <person name="Galagan J."/>
            <person name="Birren B."/>
            <person name="Collins F.H."/>
        </authorList>
    </citation>
    <scope>NUCLEOTIDE SEQUENCE [LARGE SCALE GENOMIC DNA]</scope>
    <source>
        <strain evidence="7">JHB</strain>
    </source>
</reference>
<evidence type="ECO:0000256" key="1">
    <source>
        <dbReference type="ARBA" id="ARBA00022723"/>
    </source>
</evidence>
<dbReference type="Gene3D" id="1.25.40.10">
    <property type="entry name" value="Tetratricopeptide repeat domain"/>
    <property type="match status" value="1"/>
</dbReference>
<keyword evidence="2 4" id="KW-0863">Zinc-finger</keyword>
<dbReference type="Gene3D" id="1.10.220.160">
    <property type="match status" value="1"/>
</dbReference>
<accession>B0WHC6</accession>
<evidence type="ECO:0000313" key="8">
    <source>
        <dbReference type="EnsemblMetazoa" id="CPIJ006635-PA"/>
    </source>
</evidence>
<dbReference type="InterPro" id="IPR002893">
    <property type="entry name" value="Znf_MYND"/>
</dbReference>
<evidence type="ECO:0000256" key="4">
    <source>
        <dbReference type="PROSITE-ProRule" id="PRU00134"/>
    </source>
</evidence>
<protein>
    <recommendedName>
        <fullName evidence="10">SET and MYND domain-containing protein 4</fullName>
    </recommendedName>
</protein>
<sequence length="574" mass="64851">MSEELPENAMGTMLDCAINLLAHGVQIPDSMTAYHDLVLEHQQLLENVVEPVKCDAKAADLRQQGNRLYQSKRYEKALEKYNESICYAEAGSDQLAMGYANRSAIYFEQGEFEFALLNIRLARNHNYPEKLMEKLDTREKNCRKKIDEGLAKNNVPCPRMGINVEVNPKIPFLAKGVGMKQYPASGRGLVAERNFKAGDVILDEKPVVGVVAWPYKYLNCSHCGISNQHSLIPCPNCVMYMYCSEECLAEDQRLTHRFECGFGAQAENTTFNSSNNALKLFFYGLTLFNDDMEQMMKYCEKNAEIGADPFTLDYTKYDPLEEFKMLHKAKLPRNPLVEFSYKLCAAVNYIVLMKQPAVQSLVTSEAQKRFFLNCLNHYQRLSSYLSWEWNTGPVAIAVGLTTIGSLFNHSCDPNATVMYSHGRLKCVLIRPVRKGEQITYSLGPAWFNPEGKPVSELSFKCRCPVCRCGTVREWLKTGKPLPACARNDLELCTAVVMSEMANDAAKLNACQQIIQRYDHFQPNMDLSSLLMIYIDSLEEAILKENVQLNRAKIAATFRTDLLMIDEIAPSSSAS</sequence>
<dbReference type="EMBL" id="DS231934">
    <property type="protein sequence ID" value="EDS27632.1"/>
    <property type="molecule type" value="Genomic_DNA"/>
</dbReference>
<keyword evidence="3" id="KW-0862">Zinc</keyword>
<evidence type="ECO:0000256" key="2">
    <source>
        <dbReference type="ARBA" id="ARBA00022771"/>
    </source>
</evidence>
<dbReference type="Gene3D" id="6.10.140.2220">
    <property type="match status" value="1"/>
</dbReference>
<dbReference type="HOGENOM" id="CLU_021727_4_1_1"/>
<dbReference type="InterPro" id="IPR011990">
    <property type="entry name" value="TPR-like_helical_dom_sf"/>
</dbReference>
<keyword evidence="1" id="KW-0479">Metal-binding</keyword>
<dbReference type="SUPFAM" id="SSF82199">
    <property type="entry name" value="SET domain"/>
    <property type="match status" value="1"/>
</dbReference>
<dbReference type="SUPFAM" id="SSF48452">
    <property type="entry name" value="TPR-like"/>
    <property type="match status" value="1"/>
</dbReference>
<dbReference type="VEuPathDB" id="VectorBase:CQUJHB018213"/>
<dbReference type="SUPFAM" id="SSF144232">
    <property type="entry name" value="HIT/MYND zinc finger-like"/>
    <property type="match status" value="1"/>
</dbReference>
<dbReference type="InterPro" id="IPR046341">
    <property type="entry name" value="SET_dom_sf"/>
</dbReference>
<dbReference type="GO" id="GO:0008170">
    <property type="term" value="F:N-methyltransferase activity"/>
    <property type="evidence" value="ECO:0007669"/>
    <property type="project" value="UniProtKB-ARBA"/>
</dbReference>
<evidence type="ECO:0000256" key="3">
    <source>
        <dbReference type="ARBA" id="ARBA00022833"/>
    </source>
</evidence>
<proteinExistence type="predicted"/>
<evidence type="ECO:0000313" key="7">
    <source>
        <dbReference type="EMBL" id="EDS27632.1"/>
    </source>
</evidence>
<dbReference type="PROSITE" id="PS50280">
    <property type="entry name" value="SET"/>
    <property type="match status" value="1"/>
</dbReference>
<organism>
    <name type="scientific">Culex quinquefasciatus</name>
    <name type="common">Southern house mosquito</name>
    <name type="synonym">Culex pungens</name>
    <dbReference type="NCBI Taxonomy" id="7176"/>
    <lineage>
        <taxon>Eukaryota</taxon>
        <taxon>Metazoa</taxon>
        <taxon>Ecdysozoa</taxon>
        <taxon>Arthropoda</taxon>
        <taxon>Hexapoda</taxon>
        <taxon>Insecta</taxon>
        <taxon>Pterygota</taxon>
        <taxon>Neoptera</taxon>
        <taxon>Endopterygota</taxon>
        <taxon>Diptera</taxon>
        <taxon>Nematocera</taxon>
        <taxon>Culicoidea</taxon>
        <taxon>Culicidae</taxon>
        <taxon>Culicinae</taxon>
        <taxon>Culicini</taxon>
        <taxon>Culex</taxon>
        <taxon>Culex</taxon>
    </lineage>
</organism>
<dbReference type="PROSITE" id="PS50865">
    <property type="entry name" value="ZF_MYND_2"/>
    <property type="match status" value="1"/>
</dbReference>
<dbReference type="OMA" id="ANEDGHY"/>
<evidence type="ECO:0000313" key="9">
    <source>
        <dbReference type="Proteomes" id="UP000002320"/>
    </source>
</evidence>
<reference evidence="8" key="2">
    <citation type="submission" date="2020-05" db="UniProtKB">
        <authorList>
            <consortium name="EnsemblMetazoa"/>
        </authorList>
    </citation>
    <scope>IDENTIFICATION</scope>
    <source>
        <strain evidence="8">JHB</strain>
    </source>
</reference>
<dbReference type="EnsemblMetazoa" id="CPIJ006635-RA">
    <property type="protein sequence ID" value="CPIJ006635-PA"/>
    <property type="gene ID" value="CPIJ006635"/>
</dbReference>
<dbReference type="GO" id="GO:0008270">
    <property type="term" value="F:zinc ion binding"/>
    <property type="evidence" value="ECO:0007669"/>
    <property type="project" value="UniProtKB-KW"/>
</dbReference>
<dbReference type="GO" id="GO:0008757">
    <property type="term" value="F:S-adenosylmethionine-dependent methyltransferase activity"/>
    <property type="evidence" value="ECO:0007669"/>
    <property type="project" value="UniProtKB-ARBA"/>
</dbReference>
<dbReference type="OrthoDB" id="62495at2759"/>
<dbReference type="Proteomes" id="UP000002320">
    <property type="component" value="Unassembled WGS sequence"/>
</dbReference>
<keyword evidence="9" id="KW-1185">Reference proteome</keyword>
<dbReference type="AlphaFoldDB" id="B0WHC6"/>
<feature type="domain" description="MYND-type" evidence="6">
    <location>
        <begin position="220"/>
        <end position="260"/>
    </location>
</feature>
<feature type="domain" description="SET" evidence="5">
    <location>
        <begin position="175"/>
        <end position="443"/>
    </location>
</feature>
<evidence type="ECO:0000259" key="5">
    <source>
        <dbReference type="PROSITE" id="PS50280"/>
    </source>
</evidence>
<dbReference type="GO" id="GO:0008276">
    <property type="term" value="F:protein methyltransferase activity"/>
    <property type="evidence" value="ECO:0007669"/>
    <property type="project" value="UniProtKB-ARBA"/>
</dbReference>
<dbReference type="VEuPathDB" id="VectorBase:CPIJ006635"/>
<evidence type="ECO:0000259" key="6">
    <source>
        <dbReference type="PROSITE" id="PS50865"/>
    </source>
</evidence>